<dbReference type="Gene3D" id="4.10.400.10">
    <property type="entry name" value="Low-density Lipoprotein Receptor"/>
    <property type="match status" value="1"/>
</dbReference>
<reference evidence="7" key="1">
    <citation type="submission" date="2019-08" db="EMBL/GenBank/DDBJ databases">
        <title>The improved chromosome-level genome for the pearl oyster Pinctada fucata martensii using PacBio sequencing and Hi-C.</title>
        <authorList>
            <person name="Zheng Z."/>
        </authorList>
    </citation>
    <scope>NUCLEOTIDE SEQUENCE</scope>
    <source>
        <strain evidence="7">ZZ-2019</strain>
        <tissue evidence="7">Adductor muscle</tissue>
    </source>
</reference>
<evidence type="ECO:0000256" key="1">
    <source>
        <dbReference type="ARBA" id="ARBA00022536"/>
    </source>
</evidence>
<dbReference type="InterPro" id="IPR035234">
    <property type="entry name" value="IgGFc-bd_N"/>
</dbReference>
<dbReference type="InterPro" id="IPR036383">
    <property type="entry name" value="TSP1_rpt_sf"/>
</dbReference>
<name>A0AA89BZ01_PINIB</name>
<gene>
    <name evidence="7" type="ORF">FSP39_018901</name>
</gene>
<dbReference type="SUPFAM" id="SSF82895">
    <property type="entry name" value="TSP-1 type 1 repeat"/>
    <property type="match status" value="4"/>
</dbReference>
<keyword evidence="5" id="KW-0472">Membrane</keyword>
<keyword evidence="5" id="KW-0812">Transmembrane</keyword>
<dbReference type="AlphaFoldDB" id="A0AA89BZ01"/>
<dbReference type="InterPro" id="IPR036055">
    <property type="entry name" value="LDL_receptor-like_sf"/>
</dbReference>
<dbReference type="CDD" id="cd00112">
    <property type="entry name" value="LDLa"/>
    <property type="match status" value="1"/>
</dbReference>
<proteinExistence type="predicted"/>
<dbReference type="PROSITE" id="PS50068">
    <property type="entry name" value="LDLRA_2"/>
    <property type="match status" value="1"/>
</dbReference>
<dbReference type="PANTHER" id="PTHR46534">
    <property type="entry name" value="IGGFC_BINDING DOMAIN-CONTAINING PROTEIN"/>
    <property type="match status" value="1"/>
</dbReference>
<dbReference type="Pfam" id="PF17517">
    <property type="entry name" value="IgGFc_binding"/>
    <property type="match status" value="1"/>
</dbReference>
<feature type="domain" description="IgGFc-binding protein N-terminal" evidence="6">
    <location>
        <begin position="103"/>
        <end position="410"/>
    </location>
</feature>
<dbReference type="FunFam" id="2.20.100.10:FF:000007">
    <property type="entry name" value="Thrombospondin 1"/>
    <property type="match status" value="1"/>
</dbReference>
<dbReference type="FunFam" id="2.20.100.10:FF:000002">
    <property type="entry name" value="Unc-5 netrin receptor C"/>
    <property type="match status" value="2"/>
</dbReference>
<keyword evidence="5" id="KW-1133">Transmembrane helix</keyword>
<evidence type="ECO:0000256" key="5">
    <source>
        <dbReference type="SAM" id="Phobius"/>
    </source>
</evidence>
<dbReference type="PANTHER" id="PTHR46534:SF2">
    <property type="entry name" value="VWFD DOMAIN-CONTAINING PROTEIN"/>
    <property type="match status" value="1"/>
</dbReference>
<sequence>GAPDHQGTRFVVGFMENYYTNYYPELYITTSIATSVSVTVTSPKSSSPSVSQSFTIIRGQVQKITLNNAFRNTGSGKTTKGILIDANNEVIVYGYDKETYSSDGYLGIPTDVIGTSYYLCTYSPSTSNTQILIVGVTDSTSVTVRFGPNNGINVTYSGHNYYKNDQLTTTIHSYECLQIQDDEELTGTYVTANKAISVFSGNKLTRVTTTGSSYGDHMITQHVPSNRWGKKFVLVPTPTRSTGDYFRFIASEYDTTVNVWSKTGGQTTTDTFTLITGGTWVEKHYSSTKYSYIVADKPIYILMIMHSQKSGGANADPSMLFIPPRELWAEYYSFTTPDKYQGSYTNYFVFICNNADKSGMRLDGSAFSGGTTYNTIPNTDLVGGYISVSHGTHTVRHTDPTSIFGGYVVGLGSQESYAFTVGLRLAEPYAACTPSTQTVGDGIDNDCDGLIDEENCDTANNFADDDGDGKSEEDCVSPYPIDGVWTDWTMWGPCACISGSFHNGGTRKRTRTCTNPAPLYNGDECVGNTEETDNTCSPNGNCQVDGNWSVWTAWGSCTATCGTGTQTKTRTCTDPSANNGGAACSGDSSASQDCNTQGCPVDGAWTPWTSFSSCNYICGAGTSNRTRTCTNPTPAYGGATCLGDDYETQACTGLCMVDGNWNTWQSWGSCTVTCDTGFKNRNRQCTNPVPSNGGQDCPGDASEVTSCTNAACPTTATGAYVQLCPSGWFTCQSGGMSCIGDSMKCDCHPDCDDGSDETVTYAGCVNSTIVCSSAISYTSSYYMLPVMLTFLVILQFLFARL</sequence>
<protein>
    <recommendedName>
        <fullName evidence="6">IgGFc-binding protein N-terminal domain-containing protein</fullName>
    </recommendedName>
</protein>
<dbReference type="SMART" id="SM00192">
    <property type="entry name" value="LDLa"/>
    <property type="match status" value="1"/>
</dbReference>
<keyword evidence="8" id="KW-1185">Reference proteome</keyword>
<feature type="transmembrane region" description="Helical" evidence="5">
    <location>
        <begin position="781"/>
        <end position="799"/>
    </location>
</feature>
<accession>A0AA89BZ01</accession>
<evidence type="ECO:0000256" key="4">
    <source>
        <dbReference type="PROSITE-ProRule" id="PRU00124"/>
    </source>
</evidence>
<dbReference type="EMBL" id="VSWD01000008">
    <property type="protein sequence ID" value="KAK3095774.1"/>
    <property type="molecule type" value="Genomic_DNA"/>
</dbReference>
<keyword evidence="1" id="KW-0245">EGF-like domain</keyword>
<comment type="caution">
    <text evidence="4">Lacks conserved residue(s) required for the propagation of feature annotation.</text>
</comment>
<keyword evidence="2" id="KW-0677">Repeat</keyword>
<dbReference type="SMART" id="SM00209">
    <property type="entry name" value="TSP1"/>
    <property type="match status" value="4"/>
</dbReference>
<evidence type="ECO:0000256" key="3">
    <source>
        <dbReference type="ARBA" id="ARBA00023157"/>
    </source>
</evidence>
<evidence type="ECO:0000313" key="7">
    <source>
        <dbReference type="EMBL" id="KAK3095774.1"/>
    </source>
</evidence>
<dbReference type="PRINTS" id="PR01705">
    <property type="entry name" value="TSP1REPEAT"/>
</dbReference>
<organism evidence="7 8">
    <name type="scientific">Pinctada imbricata</name>
    <name type="common">Atlantic pearl-oyster</name>
    <name type="synonym">Pinctada martensii</name>
    <dbReference type="NCBI Taxonomy" id="66713"/>
    <lineage>
        <taxon>Eukaryota</taxon>
        <taxon>Metazoa</taxon>
        <taxon>Spiralia</taxon>
        <taxon>Lophotrochozoa</taxon>
        <taxon>Mollusca</taxon>
        <taxon>Bivalvia</taxon>
        <taxon>Autobranchia</taxon>
        <taxon>Pteriomorphia</taxon>
        <taxon>Pterioida</taxon>
        <taxon>Pterioidea</taxon>
        <taxon>Pteriidae</taxon>
        <taxon>Pinctada</taxon>
    </lineage>
</organism>
<dbReference type="Pfam" id="PF00090">
    <property type="entry name" value="TSP_1"/>
    <property type="match status" value="3"/>
</dbReference>
<evidence type="ECO:0000256" key="2">
    <source>
        <dbReference type="ARBA" id="ARBA00022737"/>
    </source>
</evidence>
<evidence type="ECO:0000313" key="8">
    <source>
        <dbReference type="Proteomes" id="UP001186944"/>
    </source>
</evidence>
<dbReference type="Proteomes" id="UP001186944">
    <property type="component" value="Unassembled WGS sequence"/>
</dbReference>
<evidence type="ECO:0000259" key="6">
    <source>
        <dbReference type="Pfam" id="PF17517"/>
    </source>
</evidence>
<keyword evidence="3" id="KW-1015">Disulfide bond</keyword>
<dbReference type="InterPro" id="IPR000884">
    <property type="entry name" value="TSP1_rpt"/>
</dbReference>
<dbReference type="SUPFAM" id="SSF57424">
    <property type="entry name" value="LDL receptor-like module"/>
    <property type="match status" value="1"/>
</dbReference>
<dbReference type="Pfam" id="PF00057">
    <property type="entry name" value="Ldl_recept_a"/>
    <property type="match status" value="1"/>
</dbReference>
<dbReference type="InterPro" id="IPR002172">
    <property type="entry name" value="LDrepeatLR_classA_rpt"/>
</dbReference>
<dbReference type="Gene3D" id="2.20.100.10">
    <property type="entry name" value="Thrombospondin type-1 (TSP1) repeat"/>
    <property type="match status" value="4"/>
</dbReference>
<comment type="caution">
    <text evidence="7">The sequence shown here is derived from an EMBL/GenBank/DDBJ whole genome shotgun (WGS) entry which is preliminary data.</text>
</comment>
<dbReference type="PROSITE" id="PS50092">
    <property type="entry name" value="TSP1"/>
    <property type="match status" value="4"/>
</dbReference>
<feature type="non-terminal residue" evidence="7">
    <location>
        <position position="1"/>
    </location>
</feature>